<dbReference type="InterPro" id="IPR013320">
    <property type="entry name" value="ConA-like_dom_sf"/>
</dbReference>
<keyword evidence="4 8" id="KW-0378">Hydrolase</keyword>
<feature type="signal peptide" evidence="6">
    <location>
        <begin position="1"/>
        <end position="19"/>
    </location>
</feature>
<evidence type="ECO:0000256" key="4">
    <source>
        <dbReference type="ARBA" id="ARBA00022801"/>
    </source>
</evidence>
<evidence type="ECO:0000259" key="7">
    <source>
        <dbReference type="PROSITE" id="PS51762"/>
    </source>
</evidence>
<evidence type="ECO:0000256" key="5">
    <source>
        <dbReference type="ARBA" id="ARBA00023295"/>
    </source>
</evidence>
<dbReference type="GO" id="GO:0052861">
    <property type="term" value="F:endo-1,3(4)-beta-glucanase activity"/>
    <property type="evidence" value="ECO:0007669"/>
    <property type="project" value="UniProtKB-EC"/>
</dbReference>
<dbReference type="PANTHER" id="PTHR10963">
    <property type="entry name" value="GLYCOSYL HYDROLASE-RELATED"/>
    <property type="match status" value="1"/>
</dbReference>
<dbReference type="GO" id="GO:0009251">
    <property type="term" value="P:glucan catabolic process"/>
    <property type="evidence" value="ECO:0007669"/>
    <property type="project" value="TreeGrafter"/>
</dbReference>
<protein>
    <recommendedName>
        <fullName evidence="3">endo-1,3(4)-beta-glucanase</fullName>
        <ecNumber evidence="3">3.2.1.6</ecNumber>
    </recommendedName>
</protein>
<keyword evidence="5" id="KW-0326">Glycosidase</keyword>
<dbReference type="InterPro" id="IPR050546">
    <property type="entry name" value="Glycosyl_Hydrlase_16"/>
</dbReference>
<reference evidence="8" key="1">
    <citation type="journal article" date="2020" name="Stud. Mycol.">
        <title>101 Dothideomycetes genomes: a test case for predicting lifestyles and emergence of pathogens.</title>
        <authorList>
            <person name="Haridas S."/>
            <person name="Albert R."/>
            <person name="Binder M."/>
            <person name="Bloem J."/>
            <person name="Labutti K."/>
            <person name="Salamov A."/>
            <person name="Andreopoulos B."/>
            <person name="Baker S."/>
            <person name="Barry K."/>
            <person name="Bills G."/>
            <person name="Bluhm B."/>
            <person name="Cannon C."/>
            <person name="Castanera R."/>
            <person name="Culley D."/>
            <person name="Daum C."/>
            <person name="Ezra D."/>
            <person name="Gonzalez J."/>
            <person name="Henrissat B."/>
            <person name="Kuo A."/>
            <person name="Liang C."/>
            <person name="Lipzen A."/>
            <person name="Lutzoni F."/>
            <person name="Magnuson J."/>
            <person name="Mondo S."/>
            <person name="Nolan M."/>
            <person name="Ohm R."/>
            <person name="Pangilinan J."/>
            <person name="Park H.-J."/>
            <person name="Ramirez L."/>
            <person name="Alfaro M."/>
            <person name="Sun H."/>
            <person name="Tritt A."/>
            <person name="Yoshinaga Y."/>
            <person name="Zwiers L.-H."/>
            <person name="Turgeon B."/>
            <person name="Goodwin S."/>
            <person name="Spatafora J."/>
            <person name="Crous P."/>
            <person name="Grigoriev I."/>
        </authorList>
    </citation>
    <scope>NUCLEOTIDE SEQUENCE</scope>
    <source>
        <strain evidence="8">CBS 113979</strain>
    </source>
</reference>
<dbReference type="SUPFAM" id="SSF49899">
    <property type="entry name" value="Concanavalin A-like lectins/glucanases"/>
    <property type="match status" value="1"/>
</dbReference>
<sequence>MSVLRLSALAALAFHGISALPTLSHTTSFPGNSSMRYANPDTYDASNFMDKFNVQDIPDPTHGFVTYVSKDQAQNEGLYRIDNGQIYMGVDSSSTLDPNGAGRKSVRLSSTASYNHGLIIGDFAHVPGSVCGSWPAFWMVGPNWPGNGEIDIIEGVSLGTQNQATLHTNEGCVMSYGEQLGSAVGNADCGAGGASLGCGVLDSNGGSFGSPINDAGGAIYATEWTSNSIKVWWWPRSSAPGDIGSGNPDPSGWGTPTANFQGCAFDNYIRDLNIIFDTTFCGDWAGQVWGSSSCSSQAATCNDFVAKNPGAFGDSYWLINSVKVFSA</sequence>
<dbReference type="CDD" id="cd02181">
    <property type="entry name" value="GH16_fungal_Lam16A_glucanase"/>
    <property type="match status" value="1"/>
</dbReference>
<gene>
    <name evidence="8" type="ORF">K402DRAFT_379889</name>
</gene>
<dbReference type="EMBL" id="ML977164">
    <property type="protein sequence ID" value="KAF1985064.1"/>
    <property type="molecule type" value="Genomic_DNA"/>
</dbReference>
<evidence type="ECO:0000256" key="3">
    <source>
        <dbReference type="ARBA" id="ARBA00012599"/>
    </source>
</evidence>
<comment type="similarity">
    <text evidence="2">Belongs to the glycosyl hydrolase 16 family.</text>
</comment>
<evidence type="ECO:0000256" key="6">
    <source>
        <dbReference type="SAM" id="SignalP"/>
    </source>
</evidence>
<feature type="chain" id="PRO_5026283158" description="endo-1,3(4)-beta-glucanase" evidence="6">
    <location>
        <begin position="20"/>
        <end position="327"/>
    </location>
</feature>
<dbReference type="Proteomes" id="UP000800041">
    <property type="component" value="Unassembled WGS sequence"/>
</dbReference>
<dbReference type="InterPro" id="IPR000757">
    <property type="entry name" value="Beta-glucanase-like"/>
</dbReference>
<name>A0A6G1GW82_9PEZI</name>
<dbReference type="AlphaFoldDB" id="A0A6G1GW82"/>
<keyword evidence="6" id="KW-0732">Signal</keyword>
<dbReference type="Gene3D" id="2.60.120.200">
    <property type="match status" value="1"/>
</dbReference>
<dbReference type="EC" id="3.2.1.6" evidence="3"/>
<dbReference type="FunFam" id="2.60.120.200:FF:000114">
    <property type="entry name" value="Probable endo-1,3(4)-beta-glucanase NFIA_089530"/>
    <property type="match status" value="1"/>
</dbReference>
<dbReference type="Pfam" id="PF26113">
    <property type="entry name" value="GH16_XgeA"/>
    <property type="match status" value="1"/>
</dbReference>
<proteinExistence type="inferred from homology"/>
<evidence type="ECO:0000256" key="1">
    <source>
        <dbReference type="ARBA" id="ARBA00000124"/>
    </source>
</evidence>
<evidence type="ECO:0000313" key="8">
    <source>
        <dbReference type="EMBL" id="KAF1985064.1"/>
    </source>
</evidence>
<dbReference type="PANTHER" id="PTHR10963:SF24">
    <property type="entry name" value="GLYCOSIDASE C21B10.07-RELATED"/>
    <property type="match status" value="1"/>
</dbReference>
<organism evidence="8 9">
    <name type="scientific">Aulographum hederae CBS 113979</name>
    <dbReference type="NCBI Taxonomy" id="1176131"/>
    <lineage>
        <taxon>Eukaryota</taxon>
        <taxon>Fungi</taxon>
        <taxon>Dikarya</taxon>
        <taxon>Ascomycota</taxon>
        <taxon>Pezizomycotina</taxon>
        <taxon>Dothideomycetes</taxon>
        <taxon>Pleosporomycetidae</taxon>
        <taxon>Aulographales</taxon>
        <taxon>Aulographaceae</taxon>
    </lineage>
</organism>
<evidence type="ECO:0000256" key="2">
    <source>
        <dbReference type="ARBA" id="ARBA00006865"/>
    </source>
</evidence>
<accession>A0A6G1GW82</accession>
<keyword evidence="9" id="KW-1185">Reference proteome</keyword>
<dbReference type="PROSITE" id="PS51762">
    <property type="entry name" value="GH16_2"/>
    <property type="match status" value="1"/>
</dbReference>
<comment type="catalytic activity">
    <reaction evidence="1">
        <text>Endohydrolysis of (1-&gt;3)- or (1-&gt;4)-linkages in beta-D-glucans when the glucose residue whose reducing group is involved in the linkage to be hydrolyzed is itself substituted at C-3.</text>
        <dbReference type="EC" id="3.2.1.6"/>
    </reaction>
</comment>
<feature type="domain" description="GH16" evidence="7">
    <location>
        <begin position="27"/>
        <end position="293"/>
    </location>
</feature>
<evidence type="ECO:0000313" key="9">
    <source>
        <dbReference type="Proteomes" id="UP000800041"/>
    </source>
</evidence>
<dbReference type="OrthoDB" id="192832at2759"/>